<comment type="similarity">
    <text evidence="1">Belongs to the filamin family.</text>
</comment>
<evidence type="ECO:0000256" key="3">
    <source>
        <dbReference type="PROSITE-ProRule" id="PRU00087"/>
    </source>
</evidence>
<evidence type="ECO:0000256" key="1">
    <source>
        <dbReference type="ARBA" id="ARBA00009238"/>
    </source>
</evidence>
<dbReference type="InterPro" id="IPR013783">
    <property type="entry name" value="Ig-like_fold"/>
</dbReference>
<sequence length="1911" mass="205777">MTAGVAPDRMDCGTPQLPSPQYPGNFSPVQPGVTNGVRPAGASSPTNGGDADCCNLLDAHLLRKFSARQHHLVQLLTPPNVTDSELQVLLVHVAGTGAQMAVPVRVERRSPGTFHILVHVEQAGNYALDIVVRGRRLPECPLPCRAFDASRIQLAQVPEVVEVGKPAQFHVDASRAGEGQLEISVNHGEVPNQVEVLSSGKCIISFVPEKPTNHIVEIRFNGVLVPCCPLEIRAQIGRNTKTTSKSTSVEKASNYRVDLSQLELVPADEPVSFAVRIPGGKRELIRVSVLSPSRNSVPVSLKAAGYEADVVTVEFTPKQVGVHVVNVEYNGQSLDGTPANVRCFDSRLVQVMRAPNGAVGETVEFVVDASSSGEGNLEITVNAGEVNVPTQVRPLGGAKFAVCFVPQLIVPHQLCISFNQKSVPGSPFSVIVSEIGVPDHHPIVSVMDDDGLCSAVNCPAKLLLQGSYVSPAQLFARVTNPDGSVVPFSLRESQAHYNAGKNGAELVDEQLAVEFTPAMAGEYRIEVRFRDQPLAGSPFIWKVYDVSRICVSQIPAQATVGSIASFLVETAGAGPGNLEVIVNRGRVATNPQAQSASLYSIHFTPQEAGPHEIDVNFNGENVPGSPFTCQVVDLSCVSAYGDGVDRCPVNSLTTFKITTAGQDIGQMAVGVSGPGNDRVPAKMVGNPQIGYTVEYTPTEVGDYLVDLRVNQIPVPGSPFICKVYDPLMVRVEDLGEGTVGRPLYFSIDASAAGAGNLEIIVSVGGRNVPNYVQSEGNARFRVNFKPSEPLVHSISVKFNGAAVPGSPFNAIVHDCQQSPVSGSELRMTSVARGARFVVHSKGSDQSVHVKATAPSGSDIPVALTKNNTGDYSAEFHPREVGPQRVEVLLGGEHVAGSPFVCNVYDVNKVVVSGLTRGIVGKPVVFLVDASAAGEGTLELVVSTRQGSVRAEESIRARGVYNMTFLPTQPVPHFVNITFNDEDVPGNPFRLEVAENHQPLAANGRREKTPVLEVRGEKTAVVDVLSTFDIQASYKIDARITTPSETLLDTSTVHIKGNAWRVDYTPKEIGAHTVEILHNNQRTKIFHVAVFDPSKVRVFDLEDGIVNKRQQFRVDTTRAGKGQLYVAVTAHGKTVQHQTEELAVGVHRITFTPVKEHSHSIEVKFNGIMAPQFPKVIGVRDSARHIIVHGTALKSAPAWRPSRIYIDTAGRYSAEYFDIVVSSPTNQPCEVKLFSQVDSNLLAQWTPTEIGPHIIKVEFQGKNVHGSPFTAEVFDATKVRLEQVKSRTFNVNEKISIALNRRDAGYAELDVTVTSPLGRNLPIEVKGSPDGEVIEFTPAVSGKYRIAINYGGQAVPGSPVTFIANDSPNVPRVPQVSGPGLTSGQEGTLASFRVDGRGLRGMPEISVETPSGDQAKLKIDEVEEGLYAVSYLPLESGIFDIHIQWNGCNVPHSPFRAQILASSLASASNGTSARPTLIGGWKRFLDETTGALKLLVGEETSLTFEIPSVLGEMVAELDTPNGMRIPVNVERLPAKDGIHRLRVYFTPIESGDYVLLIVYDGMQVPPTPVHGHAVDPHSPETVLDPEQLALVLVKGSGLAQARVGERAEFVIDGSALQSPSRVPPRAELRGQQGQLSVHVTPMASNNTFRAHYTPTHVGAHQLSVWWDGVALPESPFRVQVETQTTVHSDASKVTCSGEGLAGGVVGTEIRAFIDTRRGGPGELTTHCTGPTKMAHCELYDHRDGTFTLFVKPQEGGKHLLNVKYGGDHVPGSPYTMKICGAPDASRVRVYGPGIEAGVLARYQSRFVCDTRGAGAGQLTVRIRGPKGAFRVEMARESHRDRTILCKYDPTEPGDYRIEVRWSGEHVPGSPFVVLIFDTAEELIRHLQSQQAHQPQPPEGLPPPAPMMPMLGH</sequence>
<feature type="compositionally biased region" description="Pro residues" evidence="4">
    <location>
        <begin position="1893"/>
        <end position="1905"/>
    </location>
</feature>
<dbReference type="FunFam" id="2.60.40.10:FF:001145">
    <property type="entry name" value="Jitterbug, isoform I"/>
    <property type="match status" value="1"/>
</dbReference>
<keyword evidence="6" id="KW-1185">Reference proteome</keyword>
<evidence type="ECO:0000256" key="2">
    <source>
        <dbReference type="ARBA" id="ARBA00022737"/>
    </source>
</evidence>
<dbReference type="PANTHER" id="PTHR38537">
    <property type="entry name" value="JITTERBUG, ISOFORM N"/>
    <property type="match status" value="1"/>
</dbReference>
<dbReference type="SMART" id="SM00557">
    <property type="entry name" value="IG_FLMN"/>
    <property type="match status" value="17"/>
</dbReference>
<feature type="repeat" description="Filamin" evidence="3">
    <location>
        <begin position="810"/>
        <end position="903"/>
    </location>
</feature>
<dbReference type="InParanoid" id="A0A7M7MI59"/>
<feature type="repeat" description="Filamin" evidence="3">
    <location>
        <begin position="333"/>
        <end position="432"/>
    </location>
</feature>
<feature type="repeat" description="Filamin" evidence="3">
    <location>
        <begin position="437"/>
        <end position="543"/>
    </location>
</feature>
<dbReference type="SUPFAM" id="SSF81296">
    <property type="entry name" value="E set domains"/>
    <property type="match status" value="18"/>
</dbReference>
<dbReference type="InterPro" id="IPR044801">
    <property type="entry name" value="Filamin"/>
</dbReference>
<feature type="repeat" description="Filamin" evidence="3">
    <location>
        <begin position="1177"/>
        <end position="1272"/>
    </location>
</feature>
<feature type="repeat" description="Filamin" evidence="3">
    <location>
        <begin position="1374"/>
        <end position="1458"/>
    </location>
</feature>
<dbReference type="InterPro" id="IPR017868">
    <property type="entry name" value="Filamin/ABP280_repeat-like"/>
</dbReference>
<feature type="repeat" description="Filamin" evidence="3">
    <location>
        <begin position="1489"/>
        <end position="1572"/>
    </location>
</feature>
<feature type="repeat" description="Filamin" evidence="3">
    <location>
        <begin position="1684"/>
        <end position="1777"/>
    </location>
</feature>
<keyword evidence="2" id="KW-0677">Repeat</keyword>
<dbReference type="Pfam" id="PF00630">
    <property type="entry name" value="Filamin"/>
    <property type="match status" value="16"/>
</dbReference>
<dbReference type="EnsemblMetazoa" id="XM_022809926">
    <property type="protein sequence ID" value="XP_022665661"/>
    <property type="gene ID" value="LOC111252309"/>
</dbReference>
<dbReference type="InterPro" id="IPR001298">
    <property type="entry name" value="Filamin/ABP280_rpt"/>
</dbReference>
<name>A0A7M7MI59_VARDE</name>
<dbReference type="GO" id="GO:0030036">
    <property type="term" value="P:actin cytoskeleton organization"/>
    <property type="evidence" value="ECO:0007669"/>
    <property type="project" value="InterPro"/>
</dbReference>
<feature type="region of interest" description="Disordered" evidence="4">
    <location>
        <begin position="1885"/>
        <end position="1911"/>
    </location>
</feature>
<evidence type="ECO:0000313" key="6">
    <source>
        <dbReference type="Proteomes" id="UP000594260"/>
    </source>
</evidence>
<evidence type="ECO:0000256" key="4">
    <source>
        <dbReference type="SAM" id="MobiDB-lite"/>
    </source>
</evidence>
<feature type="repeat" description="Filamin" evidence="3">
    <location>
        <begin position="991"/>
        <end position="1097"/>
    </location>
</feature>
<feature type="repeat" description="Filamin" evidence="3">
    <location>
        <begin position="1100"/>
        <end position="1178"/>
    </location>
</feature>
<dbReference type="OrthoDB" id="18740at2759"/>
<feature type="repeat" description="Filamin" evidence="3">
    <location>
        <begin position="247"/>
        <end position="337"/>
    </location>
</feature>
<reference evidence="5" key="1">
    <citation type="submission" date="2021-01" db="UniProtKB">
        <authorList>
            <consortium name="EnsemblMetazoa"/>
        </authorList>
    </citation>
    <scope>IDENTIFICATION</scope>
</reference>
<dbReference type="CTD" id="43997"/>
<dbReference type="GO" id="GO:0051015">
    <property type="term" value="F:actin filament binding"/>
    <property type="evidence" value="ECO:0007669"/>
    <property type="project" value="InterPro"/>
</dbReference>
<feature type="repeat" description="Filamin" evidence="3">
    <location>
        <begin position="1778"/>
        <end position="1874"/>
    </location>
</feature>
<protein>
    <submittedName>
        <fullName evidence="5">Uncharacterized protein</fullName>
    </submittedName>
</protein>
<proteinExistence type="inferred from homology"/>
<dbReference type="GeneID" id="111252309"/>
<dbReference type="Gene3D" id="2.60.40.10">
    <property type="entry name" value="Immunoglobulins"/>
    <property type="match status" value="18"/>
</dbReference>
<dbReference type="OMA" id="REFDIPM"/>
<feature type="repeat" description="Filamin" evidence="3">
    <location>
        <begin position="89"/>
        <end position="146"/>
    </location>
</feature>
<feature type="repeat" description="Filamin" evidence="3">
    <location>
        <begin position="913"/>
        <end position="992"/>
    </location>
</feature>
<feature type="repeat" description="Filamin" evidence="3">
    <location>
        <begin position="541"/>
        <end position="631"/>
    </location>
</feature>
<dbReference type="PANTHER" id="PTHR38537:SF13">
    <property type="entry name" value="JITTERBUG, ISOFORM N"/>
    <property type="match status" value="1"/>
</dbReference>
<evidence type="ECO:0000313" key="5">
    <source>
        <dbReference type="EnsemblMetazoa" id="XP_022665661"/>
    </source>
</evidence>
<dbReference type="InterPro" id="IPR014756">
    <property type="entry name" value="Ig_E-set"/>
</dbReference>
<feature type="repeat" description="Filamin" evidence="3">
    <location>
        <begin position="734"/>
        <end position="812"/>
    </location>
</feature>
<dbReference type="PROSITE" id="PS50194">
    <property type="entry name" value="FILAMIN_REPEAT"/>
    <property type="match status" value="19"/>
</dbReference>
<dbReference type="RefSeq" id="XP_022665661.1">
    <property type="nucleotide sequence ID" value="XM_022809926.1"/>
</dbReference>
<feature type="region of interest" description="Disordered" evidence="4">
    <location>
        <begin position="1"/>
        <end position="24"/>
    </location>
</feature>
<organism evidence="5 6">
    <name type="scientific">Varroa destructor</name>
    <name type="common">Honeybee mite</name>
    <dbReference type="NCBI Taxonomy" id="109461"/>
    <lineage>
        <taxon>Eukaryota</taxon>
        <taxon>Metazoa</taxon>
        <taxon>Ecdysozoa</taxon>
        <taxon>Arthropoda</taxon>
        <taxon>Chelicerata</taxon>
        <taxon>Arachnida</taxon>
        <taxon>Acari</taxon>
        <taxon>Parasitiformes</taxon>
        <taxon>Mesostigmata</taxon>
        <taxon>Gamasina</taxon>
        <taxon>Dermanyssoidea</taxon>
        <taxon>Varroidae</taxon>
        <taxon>Varroa</taxon>
    </lineage>
</organism>
<dbReference type="KEGG" id="vde:111252309"/>
<feature type="repeat" description="Filamin" evidence="3">
    <location>
        <begin position="1582"/>
        <end position="1679"/>
    </location>
</feature>
<feature type="repeat" description="Filamin" evidence="3">
    <location>
        <begin position="629"/>
        <end position="723"/>
    </location>
</feature>
<dbReference type="Proteomes" id="UP000594260">
    <property type="component" value="Unplaced"/>
</dbReference>
<feature type="repeat" description="Filamin" evidence="3">
    <location>
        <begin position="1270"/>
        <end position="1363"/>
    </location>
</feature>
<feature type="repeat" description="Filamin" evidence="3">
    <location>
        <begin position="144"/>
        <end position="234"/>
    </location>
</feature>
<accession>A0A7M7MI59</accession>